<proteinExistence type="predicted"/>
<sequence>MNQVSELPQIVIGIPGAWTDRSDIVTAIAKNSGGYLYAGMLLMHIDTQWSCTLEIYDRDPELRGAFEIAGGGRLSEAELIAIEQHTHTIYLSVDGGSFDSARNLMHAAKALLNCGGIAVKIESTGIAHSPAQWTEWADDELPLAVMNAFVTYVGGDGTFYSCGMHSIGHRDAVVTADIASNDAAHLLHQFLRYIAFEDPSIHDNETFSVDATAPRYRVCQSPCTMFPSDDLFHNPYGVWLLSPV</sequence>
<organism evidence="1 2">
    <name type="scientific">Adonisia turfae CCMR0082</name>
    <dbReference type="NCBI Taxonomy" id="2304604"/>
    <lineage>
        <taxon>Bacteria</taxon>
        <taxon>Bacillati</taxon>
        <taxon>Cyanobacteriota</taxon>
        <taxon>Adonisia</taxon>
        <taxon>Adonisia turfae</taxon>
    </lineage>
</organism>
<evidence type="ECO:0000313" key="2">
    <source>
        <dbReference type="Proteomes" id="UP000473574"/>
    </source>
</evidence>
<comment type="caution">
    <text evidence="1">The sequence shown here is derived from an EMBL/GenBank/DDBJ whole genome shotgun (WGS) entry which is preliminary data.</text>
</comment>
<protein>
    <submittedName>
        <fullName evidence="1">DUF4261 domain-containing protein</fullName>
    </submittedName>
</protein>
<reference evidence="1 2" key="1">
    <citation type="journal article" date="2020" name="Microb. Ecol.">
        <title>Ecogenomics of the Marine Benthic Filamentous Cyanobacterium Adonisia.</title>
        <authorList>
            <person name="Walter J.M."/>
            <person name="Coutinho F.H."/>
            <person name="Leomil L."/>
            <person name="Hargreaves P.I."/>
            <person name="Campeao M.E."/>
            <person name="Vieira V.V."/>
            <person name="Silva B.S."/>
            <person name="Fistarol G.O."/>
            <person name="Salomon P.S."/>
            <person name="Sawabe T."/>
            <person name="Mino S."/>
            <person name="Hosokawa M."/>
            <person name="Miyashita H."/>
            <person name="Maruyama F."/>
            <person name="van Verk M.C."/>
            <person name="Dutilh B.E."/>
            <person name="Thompson C.C."/>
            <person name="Thompson F.L."/>
        </authorList>
    </citation>
    <scope>NUCLEOTIDE SEQUENCE [LARGE SCALE GENOMIC DNA]</scope>
    <source>
        <strain evidence="1 2">CCMR0082</strain>
    </source>
</reference>
<dbReference type="EMBL" id="QZCE01000002">
    <property type="protein sequence ID" value="NEZ68031.1"/>
    <property type="molecule type" value="Genomic_DNA"/>
</dbReference>
<name>A0A6M0SJA4_9CYAN</name>
<dbReference type="RefSeq" id="WP_163671290.1">
    <property type="nucleotide sequence ID" value="NZ_QZCE01000002.1"/>
</dbReference>
<evidence type="ECO:0000313" key="1">
    <source>
        <dbReference type="EMBL" id="NEZ68031.1"/>
    </source>
</evidence>
<gene>
    <name evidence="1" type="ORF">D0962_35770</name>
</gene>
<dbReference type="Proteomes" id="UP000473574">
    <property type="component" value="Unassembled WGS sequence"/>
</dbReference>
<dbReference type="AlphaFoldDB" id="A0A6M0SJA4"/>
<accession>A0A6M0SJA4</accession>